<keyword evidence="2 5" id="KW-0479">Metal-binding</keyword>
<keyword evidence="3" id="KW-0677">Repeat</keyword>
<protein>
    <recommendedName>
        <fullName evidence="6">Parvalbumin</fullName>
    </recommendedName>
</protein>
<keyword evidence="9" id="KW-1185">Reference proteome</keyword>
<dbReference type="FunFam" id="1.10.238.10:FF:000060">
    <property type="entry name" value="Parvalbumin, thymic"/>
    <property type="match status" value="1"/>
</dbReference>
<feature type="binding site" evidence="5">
    <location>
        <position position="130"/>
    </location>
    <ligand>
        <name>Ca(2+)</name>
        <dbReference type="ChEBI" id="CHEBI:29108"/>
        <label>1</label>
    </ligand>
</feature>
<reference evidence="8 9" key="1">
    <citation type="journal article" date="2018" name="Nat. Ecol. Evol.">
        <title>Shark genomes provide insights into elasmobranch evolution and the origin of vertebrates.</title>
        <authorList>
            <person name="Hara Y"/>
            <person name="Yamaguchi K"/>
            <person name="Onimaru K"/>
            <person name="Kadota M"/>
            <person name="Koyanagi M"/>
            <person name="Keeley SD"/>
            <person name="Tatsumi K"/>
            <person name="Tanaka K"/>
            <person name="Motone F"/>
            <person name="Kageyama Y"/>
            <person name="Nozu R"/>
            <person name="Adachi N"/>
            <person name="Nishimura O"/>
            <person name="Nakagawa R"/>
            <person name="Tanegashima C"/>
            <person name="Kiyatake I"/>
            <person name="Matsumoto R"/>
            <person name="Murakumo K"/>
            <person name="Nishida K"/>
            <person name="Terakita A"/>
            <person name="Kuratani S"/>
            <person name="Sato K"/>
            <person name="Hyodo S Kuraku.S."/>
        </authorList>
    </citation>
    <scope>NUCLEOTIDE SEQUENCE [LARGE SCALE GENOMIC DNA]</scope>
</reference>
<dbReference type="SMART" id="SM00054">
    <property type="entry name" value="EFh"/>
    <property type="match status" value="1"/>
</dbReference>
<feature type="domain" description="EF-hand" evidence="7">
    <location>
        <begin position="72"/>
        <end position="107"/>
    </location>
</feature>
<evidence type="ECO:0000256" key="4">
    <source>
        <dbReference type="ARBA" id="ARBA00022837"/>
    </source>
</evidence>
<dbReference type="CDD" id="cd16254">
    <property type="entry name" value="EFh_parvalbumin_alpha"/>
    <property type="match status" value="1"/>
</dbReference>
<dbReference type="GO" id="GO:0005737">
    <property type="term" value="C:cytoplasm"/>
    <property type="evidence" value="ECO:0007669"/>
    <property type="project" value="TreeGrafter"/>
</dbReference>
<organism evidence="8 9">
    <name type="scientific">Scyliorhinus torazame</name>
    <name type="common">Cloudy catshark</name>
    <name type="synonym">Catulus torazame</name>
    <dbReference type="NCBI Taxonomy" id="75743"/>
    <lineage>
        <taxon>Eukaryota</taxon>
        <taxon>Metazoa</taxon>
        <taxon>Chordata</taxon>
        <taxon>Craniata</taxon>
        <taxon>Vertebrata</taxon>
        <taxon>Chondrichthyes</taxon>
        <taxon>Elasmobranchii</taxon>
        <taxon>Galeomorphii</taxon>
        <taxon>Galeoidea</taxon>
        <taxon>Carcharhiniformes</taxon>
        <taxon>Scyliorhinidae</taxon>
        <taxon>Scyliorhinus</taxon>
    </lineage>
</organism>
<gene>
    <name evidence="8" type="ORF">scyTo_0005157</name>
</gene>
<dbReference type="OrthoDB" id="26525at2759"/>
<comment type="function">
    <text evidence="6">In muscle, parvalbumin is thought to be involved in relaxation after contraction. It binds two calcium ions.</text>
</comment>
<sequence>MLGEQLGLRERKPPPHFFYNSSANAGITIQAANMPMSKVLNAADISKALSAFQAPGSFDHKKFFKLVGLKGKTLEQVKEVFHILDQDRSGYIEEDELKSVLKGFSAEGRELSDSETKALLEAGDEDHDGKIGIEGRKHVTVNLVDFGQPYY</sequence>
<comment type="caution">
    <text evidence="8">The sequence shown here is derived from an EMBL/GenBank/DDBJ whole genome shotgun (WGS) entry which is preliminary data.</text>
</comment>
<evidence type="ECO:0000313" key="8">
    <source>
        <dbReference type="EMBL" id="GCB67585.1"/>
    </source>
</evidence>
<feature type="binding site" evidence="5">
    <location>
        <position position="126"/>
    </location>
    <ligand>
        <name>Ca(2+)</name>
        <dbReference type="ChEBI" id="CHEBI:29108"/>
        <label>1</label>
    </ligand>
</feature>
<name>A0A401P357_SCYTO</name>
<accession>A0A401P357</accession>
<dbReference type="PROSITE" id="PS00018">
    <property type="entry name" value="EF_HAND_1"/>
    <property type="match status" value="1"/>
</dbReference>
<dbReference type="InterPro" id="IPR018247">
    <property type="entry name" value="EF_Hand_1_Ca_BS"/>
</dbReference>
<dbReference type="Proteomes" id="UP000288216">
    <property type="component" value="Unassembled WGS sequence"/>
</dbReference>
<feature type="binding site" evidence="5">
    <location>
        <position position="91"/>
    </location>
    <ligand>
        <name>Ca(2+)</name>
        <dbReference type="ChEBI" id="CHEBI:29108"/>
        <label>2</label>
    </ligand>
</feature>
<dbReference type="InterPro" id="IPR008080">
    <property type="entry name" value="Parvalbumin"/>
</dbReference>
<evidence type="ECO:0000259" key="7">
    <source>
        <dbReference type="PROSITE" id="PS50222"/>
    </source>
</evidence>
<evidence type="ECO:0000256" key="5">
    <source>
        <dbReference type="PIRSR" id="PIRSR608080-1"/>
    </source>
</evidence>
<dbReference type="PRINTS" id="PR01697">
    <property type="entry name" value="PARVALBUMIN"/>
</dbReference>
<keyword evidence="4 5" id="KW-0106">Calcium</keyword>
<dbReference type="InterPro" id="IPR002048">
    <property type="entry name" value="EF_hand_dom"/>
</dbReference>
<evidence type="ECO:0000256" key="2">
    <source>
        <dbReference type="ARBA" id="ARBA00022723"/>
    </source>
</evidence>
<feature type="binding site" evidence="5">
    <location>
        <position position="124"/>
    </location>
    <ligand>
        <name>Ca(2+)</name>
        <dbReference type="ChEBI" id="CHEBI:29108"/>
        <label>1</label>
    </ligand>
</feature>
<dbReference type="EMBL" id="BFAA01001579">
    <property type="protein sequence ID" value="GCB67585.1"/>
    <property type="molecule type" value="Genomic_DNA"/>
</dbReference>
<proteinExistence type="inferred from homology"/>
<dbReference type="PROSITE" id="PS50222">
    <property type="entry name" value="EF_HAND_2"/>
    <property type="match status" value="1"/>
</dbReference>
<feature type="binding site" evidence="5">
    <location>
        <position position="89"/>
    </location>
    <ligand>
        <name>Ca(2+)</name>
        <dbReference type="ChEBI" id="CHEBI:29108"/>
        <label>1</label>
    </ligand>
</feature>
<dbReference type="GO" id="GO:0005509">
    <property type="term" value="F:calcium ion binding"/>
    <property type="evidence" value="ECO:0007669"/>
    <property type="project" value="UniProtKB-UniRule"/>
</dbReference>
<dbReference type="Pfam" id="PF13499">
    <property type="entry name" value="EF-hand_7"/>
    <property type="match status" value="1"/>
</dbReference>
<dbReference type="InterPro" id="IPR011992">
    <property type="entry name" value="EF-hand-dom_pair"/>
</dbReference>
<evidence type="ECO:0000313" key="9">
    <source>
        <dbReference type="Proteomes" id="UP000288216"/>
    </source>
</evidence>
<comment type="similarity">
    <text evidence="1 6">Belongs to the parvalbumin family.</text>
</comment>
<feature type="binding site" evidence="5">
    <location>
        <position position="87"/>
    </location>
    <ligand>
        <name>Ca(2+)</name>
        <dbReference type="ChEBI" id="CHEBI:29108"/>
        <label>1</label>
    </ligand>
</feature>
<dbReference type="PANTHER" id="PTHR11653:SF2">
    <property type="entry name" value="PARVALBUMIN ALPHA"/>
    <property type="match status" value="1"/>
</dbReference>
<dbReference type="PANTHER" id="PTHR11653">
    <property type="entry name" value="PARVALBUMIN ALPHA"/>
    <property type="match status" value="1"/>
</dbReference>
<evidence type="ECO:0000256" key="6">
    <source>
        <dbReference type="RuleBase" id="RU368048"/>
    </source>
</evidence>
<dbReference type="AlphaFoldDB" id="A0A401P357"/>
<dbReference type="Gene3D" id="1.10.238.10">
    <property type="entry name" value="EF-hand"/>
    <property type="match status" value="1"/>
</dbReference>
<dbReference type="OMA" id="HRKFFQM"/>
<feature type="binding site" evidence="5">
    <location>
        <position position="96"/>
    </location>
    <ligand>
        <name>Ca(2+)</name>
        <dbReference type="ChEBI" id="CHEBI:29108"/>
        <label>1</label>
    </ligand>
</feature>
<dbReference type="SUPFAM" id="SSF47473">
    <property type="entry name" value="EF-hand"/>
    <property type="match status" value="1"/>
</dbReference>
<evidence type="ECO:0000256" key="1">
    <source>
        <dbReference type="ARBA" id="ARBA00009753"/>
    </source>
</evidence>
<feature type="binding site" evidence="5">
    <location>
        <position position="128"/>
    </location>
    <ligand>
        <name>Ca(2+)</name>
        <dbReference type="ChEBI" id="CHEBI:29108"/>
        <label>1</label>
    </ligand>
</feature>
<dbReference type="STRING" id="75743.A0A401P357"/>
<feature type="binding site" evidence="5">
    <location>
        <position position="85"/>
    </location>
    <ligand>
        <name>Ca(2+)</name>
        <dbReference type="ChEBI" id="CHEBI:29108"/>
        <label>1</label>
    </ligand>
</feature>
<evidence type="ECO:0000256" key="3">
    <source>
        <dbReference type="ARBA" id="ARBA00022737"/>
    </source>
</evidence>